<dbReference type="EMBL" id="QRBI01000144">
    <property type="protein sequence ID" value="RMC00581.1"/>
    <property type="molecule type" value="Genomic_DNA"/>
</dbReference>
<comment type="caution">
    <text evidence="1">The sequence shown here is derived from an EMBL/GenBank/DDBJ whole genome shotgun (WGS) entry which is preliminary data.</text>
</comment>
<evidence type="ECO:0000313" key="1">
    <source>
        <dbReference type="EMBL" id="RMC00581.1"/>
    </source>
</evidence>
<evidence type="ECO:0000313" key="2">
    <source>
        <dbReference type="Proteomes" id="UP000269221"/>
    </source>
</evidence>
<organism evidence="1 2">
    <name type="scientific">Hirundo rustica rustica</name>
    <dbReference type="NCBI Taxonomy" id="333673"/>
    <lineage>
        <taxon>Eukaryota</taxon>
        <taxon>Metazoa</taxon>
        <taxon>Chordata</taxon>
        <taxon>Craniata</taxon>
        <taxon>Vertebrata</taxon>
        <taxon>Euteleostomi</taxon>
        <taxon>Archelosauria</taxon>
        <taxon>Archosauria</taxon>
        <taxon>Dinosauria</taxon>
        <taxon>Saurischia</taxon>
        <taxon>Theropoda</taxon>
        <taxon>Coelurosauria</taxon>
        <taxon>Aves</taxon>
        <taxon>Neognathae</taxon>
        <taxon>Neoaves</taxon>
        <taxon>Telluraves</taxon>
        <taxon>Australaves</taxon>
        <taxon>Passeriformes</taxon>
        <taxon>Sylvioidea</taxon>
        <taxon>Hirundinidae</taxon>
        <taxon>Hirundo</taxon>
    </lineage>
</organism>
<protein>
    <submittedName>
        <fullName evidence="1">Uncharacterized protein</fullName>
    </submittedName>
</protein>
<sequence length="190" mass="21806">MASRTEAAIVPLCWTLVRPHLNSSVQFWAPRYKKDTEVLECVQRRATEGEGSGAQIWPLDHDIMQEFELVRNGKISSHTADKGTIDTSGQIISNVSRRGESKCMQLQRERGEVMMKRGKYINYCFASELWIYHHKQYISFIGGKPALAVLDDNLKMLTSAHFKYATNFLLPELRELAFPEHPIPFIKPPR</sequence>
<dbReference type="OrthoDB" id="276744at2759"/>
<accession>A0A3M0JJU7</accession>
<name>A0A3M0JJU7_HIRRU</name>
<reference evidence="1 2" key="1">
    <citation type="submission" date="2018-07" db="EMBL/GenBank/DDBJ databases">
        <title>A high quality draft genome assembly of the barn swallow (H. rustica rustica).</title>
        <authorList>
            <person name="Formenti G."/>
            <person name="Chiara M."/>
            <person name="Poveda L."/>
            <person name="Francoijs K.-J."/>
            <person name="Bonisoli-Alquati A."/>
            <person name="Canova L."/>
            <person name="Gianfranceschi L."/>
            <person name="Horner D.S."/>
            <person name="Saino N."/>
        </authorList>
    </citation>
    <scope>NUCLEOTIDE SEQUENCE [LARGE SCALE GENOMIC DNA]</scope>
    <source>
        <strain evidence="1">Chelidonia</strain>
        <tissue evidence="1">Blood</tissue>
    </source>
</reference>
<keyword evidence="2" id="KW-1185">Reference proteome</keyword>
<dbReference type="Proteomes" id="UP000269221">
    <property type="component" value="Unassembled WGS sequence"/>
</dbReference>
<gene>
    <name evidence="1" type="ORF">DUI87_23197</name>
</gene>
<proteinExistence type="predicted"/>
<dbReference type="AlphaFoldDB" id="A0A3M0JJU7"/>
<dbReference type="STRING" id="333673.A0A3M0JJU7"/>